<accession>M4BV12</accession>
<name>M4BV12_HYAAE</name>
<sequence>MKCLVFGNGWQLNWREGDDVQDEVSLPYFGPQRQLHDVFGYYEDVEPQRCYSVDYPN</sequence>
<keyword evidence="2" id="KW-1185">Reference proteome</keyword>
<evidence type="ECO:0000313" key="2">
    <source>
        <dbReference type="Proteomes" id="UP000011713"/>
    </source>
</evidence>
<protein>
    <submittedName>
        <fullName evidence="1">Uncharacterized protein</fullName>
    </submittedName>
</protein>
<organism evidence="1 2">
    <name type="scientific">Hyaloperonospora arabidopsidis (strain Emoy2)</name>
    <name type="common">Downy mildew agent</name>
    <name type="synonym">Peronospora arabidopsidis</name>
    <dbReference type="NCBI Taxonomy" id="559515"/>
    <lineage>
        <taxon>Eukaryota</taxon>
        <taxon>Sar</taxon>
        <taxon>Stramenopiles</taxon>
        <taxon>Oomycota</taxon>
        <taxon>Peronosporomycetes</taxon>
        <taxon>Peronosporales</taxon>
        <taxon>Peronosporaceae</taxon>
        <taxon>Hyaloperonospora</taxon>
    </lineage>
</organism>
<dbReference type="EMBL" id="JH597958">
    <property type="status" value="NOT_ANNOTATED_CDS"/>
    <property type="molecule type" value="Genomic_DNA"/>
</dbReference>
<dbReference type="VEuPathDB" id="FungiDB:HpaG810352"/>
<dbReference type="InParanoid" id="M4BV12"/>
<evidence type="ECO:0000313" key="1">
    <source>
        <dbReference type="EnsemblProtists" id="HpaP810352"/>
    </source>
</evidence>
<reference evidence="2" key="1">
    <citation type="journal article" date="2010" name="Science">
        <title>Signatures of adaptation to obligate biotrophy in the Hyaloperonospora arabidopsidis genome.</title>
        <authorList>
            <person name="Baxter L."/>
            <person name="Tripathy S."/>
            <person name="Ishaque N."/>
            <person name="Boot N."/>
            <person name="Cabral A."/>
            <person name="Kemen E."/>
            <person name="Thines M."/>
            <person name="Ah-Fong A."/>
            <person name="Anderson R."/>
            <person name="Badejoko W."/>
            <person name="Bittner-Eddy P."/>
            <person name="Boore J.L."/>
            <person name="Chibucos M.C."/>
            <person name="Coates M."/>
            <person name="Dehal P."/>
            <person name="Delehaunty K."/>
            <person name="Dong S."/>
            <person name="Downton P."/>
            <person name="Dumas B."/>
            <person name="Fabro G."/>
            <person name="Fronick C."/>
            <person name="Fuerstenberg S.I."/>
            <person name="Fulton L."/>
            <person name="Gaulin E."/>
            <person name="Govers F."/>
            <person name="Hughes L."/>
            <person name="Humphray S."/>
            <person name="Jiang R.H."/>
            <person name="Judelson H."/>
            <person name="Kamoun S."/>
            <person name="Kyung K."/>
            <person name="Meijer H."/>
            <person name="Minx P."/>
            <person name="Morris P."/>
            <person name="Nelson J."/>
            <person name="Phuntumart V."/>
            <person name="Qutob D."/>
            <person name="Rehmany A."/>
            <person name="Rougon-Cardoso A."/>
            <person name="Ryden P."/>
            <person name="Torto-Alalibo T."/>
            <person name="Studholme D."/>
            <person name="Wang Y."/>
            <person name="Win J."/>
            <person name="Wood J."/>
            <person name="Clifton S.W."/>
            <person name="Rogers J."/>
            <person name="Van den Ackerveken G."/>
            <person name="Jones J.D."/>
            <person name="McDowell J.M."/>
            <person name="Beynon J."/>
            <person name="Tyler B.M."/>
        </authorList>
    </citation>
    <scope>NUCLEOTIDE SEQUENCE [LARGE SCALE GENOMIC DNA]</scope>
    <source>
        <strain evidence="2">Emoy2</strain>
    </source>
</reference>
<dbReference type="Proteomes" id="UP000011713">
    <property type="component" value="Unassembled WGS sequence"/>
</dbReference>
<dbReference type="HOGENOM" id="CLU_3000495_0_0_1"/>
<reference evidence="1" key="2">
    <citation type="submission" date="2015-06" db="UniProtKB">
        <authorList>
            <consortium name="EnsemblProtists"/>
        </authorList>
    </citation>
    <scope>IDENTIFICATION</scope>
    <source>
        <strain evidence="1">Emoy2</strain>
    </source>
</reference>
<proteinExistence type="predicted"/>
<dbReference type="AlphaFoldDB" id="M4BV12"/>
<dbReference type="EnsemblProtists" id="HpaT810352">
    <property type="protein sequence ID" value="HpaP810352"/>
    <property type="gene ID" value="HpaG810352"/>
</dbReference>